<dbReference type="SMR" id="A0A0E3MH78"/>
<reference evidence="22 23" key="4">
    <citation type="journal article" date="2018" name="Proc. Natl. Acad. Sci. U.S.A.">
        <title>Nonmutational mechanism of inheritance in the Archaeon Sulfolobus solfataricus.</title>
        <authorList>
            <person name="Payne S."/>
            <person name="McCarthy S."/>
            <person name="Johnson T."/>
            <person name="North E."/>
            <person name="Blum P."/>
        </authorList>
    </citation>
    <scope>NUCLEOTIDE SEQUENCE [LARGE SCALE GENOMIC DNA]</scope>
    <source>
        <strain evidence="10 22">SARC-H</strain>
        <strain evidence="11 26">SARC-I</strain>
        <strain evidence="13 27">SARC-N</strain>
        <strain evidence="14 28">SARC-O</strain>
        <strain evidence="15 23">SUL120</strain>
        <strain evidence="9 24">SULG</strain>
        <strain evidence="12 25">SULM</strain>
    </source>
</reference>
<dbReference type="Proteomes" id="UP000269431">
    <property type="component" value="Chromosome"/>
</dbReference>
<dbReference type="Proteomes" id="UP000594632">
    <property type="component" value="Chromosome"/>
</dbReference>
<dbReference type="Proteomes" id="UP000275843">
    <property type="component" value="Chromosome"/>
</dbReference>
<dbReference type="Proteomes" id="UP000076770">
    <property type="component" value="Chromosome i"/>
</dbReference>
<evidence type="ECO:0000259" key="5">
    <source>
        <dbReference type="SMART" id="SM00661"/>
    </source>
</evidence>
<dbReference type="PROSITE" id="PS01030">
    <property type="entry name" value="RNA_POL_M_15KD"/>
    <property type="match status" value="1"/>
</dbReference>
<dbReference type="EMBL" id="CP033235">
    <property type="protein sequence ID" value="AZF69272.1"/>
    <property type="molecule type" value="Genomic_DNA"/>
</dbReference>
<reference evidence="18 19" key="1">
    <citation type="journal article" date="2015" name="Genome Announc.">
        <title>Complete Genome Sequence of Sulfolobus solfataricus Strain 98/2 and Evolved Derivatives.</title>
        <authorList>
            <person name="McCarthy S."/>
            <person name="Gradnigo J."/>
            <person name="Johnson T."/>
            <person name="Payne S."/>
            <person name="Lipzen A."/>
            <person name="Martin J."/>
            <person name="Schackwitz W."/>
            <person name="Moriyama E."/>
            <person name="Blum P."/>
        </authorList>
    </citation>
    <scope>NUCLEOTIDE SEQUENCE [LARGE SCALE GENOMIC DNA]</scope>
    <source>
        <strain evidence="18">98/2 SULC</strain>
        <strain evidence="6">SARC-B</strain>
        <strain evidence="7">SARC-C</strain>
        <strain evidence="8 20">SULA</strain>
        <strain evidence="19">SULB</strain>
    </source>
</reference>
<evidence type="ECO:0000313" key="27">
    <source>
        <dbReference type="Proteomes" id="UP000278715"/>
    </source>
</evidence>
<evidence type="ECO:0000313" key="22">
    <source>
        <dbReference type="Proteomes" id="UP000267993"/>
    </source>
</evidence>
<dbReference type="EMBL" id="CP050869">
    <property type="protein sequence ID" value="QPG49159.1"/>
    <property type="molecule type" value="Genomic_DNA"/>
</dbReference>
<dbReference type="Proteomes" id="UP000273194">
    <property type="component" value="Chromosome"/>
</dbReference>
<keyword evidence="7" id="KW-0240">DNA-directed RNA polymerase</keyword>
<evidence type="ECO:0000313" key="8">
    <source>
        <dbReference type="EMBL" id="AKA80539.2"/>
    </source>
</evidence>
<evidence type="ECO:0000313" key="19">
    <source>
        <dbReference type="Proteomes" id="UP000033085"/>
    </source>
</evidence>
<evidence type="ECO:0000313" key="12">
    <source>
        <dbReference type="EMBL" id="AZF77135.1"/>
    </source>
</evidence>
<keyword evidence="3" id="KW-0862">Zinc</keyword>
<reference evidence="17" key="3">
    <citation type="submission" date="2016-04" db="EMBL/GenBank/DDBJ databases">
        <authorList>
            <person name="Evans L.H."/>
            <person name="Alamgir A."/>
            <person name="Owens N."/>
            <person name="Weber N.D."/>
            <person name="Virtaneva K."/>
            <person name="Barbian K."/>
            <person name="Babar A."/>
            <person name="Rosenke K."/>
        </authorList>
    </citation>
    <scope>NUCLEOTIDE SEQUENCE</scope>
    <source>
        <strain evidence="17">P1</strain>
    </source>
</reference>
<dbReference type="EMBL" id="CP011056">
    <property type="protein sequence ID" value="AKA77843.2"/>
    <property type="molecule type" value="Genomic_DNA"/>
</dbReference>
<evidence type="ECO:0000313" key="25">
    <source>
        <dbReference type="Proteomes" id="UP000273443"/>
    </source>
</evidence>
<evidence type="ECO:0000313" key="24">
    <source>
        <dbReference type="Proteomes" id="UP000273194"/>
    </source>
</evidence>
<dbReference type="InterPro" id="IPR001529">
    <property type="entry name" value="Zn_ribbon_RPB9"/>
</dbReference>
<evidence type="ECO:0000313" key="18">
    <source>
        <dbReference type="Proteomes" id="UP000033057"/>
    </source>
</evidence>
<dbReference type="EMBL" id="CP033238">
    <property type="protein sequence ID" value="AZF77135.1"/>
    <property type="molecule type" value="Genomic_DNA"/>
</dbReference>
<dbReference type="Proteomes" id="UP000273443">
    <property type="component" value="Chromosome"/>
</dbReference>
<dbReference type="Pfam" id="PF02150">
    <property type="entry name" value="Zn_ribbon_RPB9"/>
    <property type="match status" value="1"/>
</dbReference>
<keyword evidence="2" id="KW-0479">Metal-binding</keyword>
<evidence type="ECO:0000313" key="15">
    <source>
        <dbReference type="EMBL" id="AZF84939.1"/>
    </source>
</evidence>
<organism evidence="7 18">
    <name type="scientific">Saccharolobus solfataricus</name>
    <name type="common">Sulfolobus solfataricus</name>
    <dbReference type="NCBI Taxonomy" id="2287"/>
    <lineage>
        <taxon>Archaea</taxon>
        <taxon>Thermoproteota</taxon>
        <taxon>Thermoprotei</taxon>
        <taxon>Sulfolobales</taxon>
        <taxon>Sulfolobaceae</taxon>
        <taxon>Saccharolobus</taxon>
    </lineage>
</organism>
<dbReference type="EMBL" id="CP033241">
    <property type="protein sequence ID" value="AZF84939.1"/>
    <property type="molecule type" value="Genomic_DNA"/>
</dbReference>
<evidence type="ECO:0000313" key="20">
    <source>
        <dbReference type="Proteomes" id="UP000033106"/>
    </source>
</evidence>
<evidence type="ECO:0000256" key="4">
    <source>
        <dbReference type="ARBA" id="ARBA00023163"/>
    </source>
</evidence>
<evidence type="ECO:0000256" key="1">
    <source>
        <dbReference type="ARBA" id="ARBA00008925"/>
    </source>
</evidence>
<sequence>MRFCPKCGSFLKVKGNKMVCSKCGYSDHDVEKVILKENVAHENDKTIIADGETIEGRVAISLCPRCGSVRAILLNKKKRLYRCMTCNFVYNI</sequence>
<reference evidence="7" key="5">
    <citation type="submission" date="2018-10" db="EMBL/GenBank/DDBJ databases">
        <authorList>
            <person name="McCarthy S."/>
            <person name="Gradnigo J."/>
            <person name="Johnson T."/>
            <person name="Payne S."/>
            <person name="Lipzen A."/>
            <person name="Schackwitz W."/>
            <person name="Martin J."/>
            <person name="Moriyama E."/>
            <person name="Blum P."/>
        </authorList>
    </citation>
    <scope>NUCLEOTIDE SEQUENCE</scope>
    <source>
        <strain evidence="6">SARC-B</strain>
        <strain evidence="7">SARC-C</strain>
        <strain evidence="8">SULA</strain>
    </source>
</reference>
<dbReference type="OrthoDB" id="72957at2157"/>
<evidence type="ECO:0000313" key="26">
    <source>
        <dbReference type="Proteomes" id="UP000275843"/>
    </source>
</evidence>
<protein>
    <submittedName>
        <fullName evidence="7">DNA-directed RNA polymerase subunit M</fullName>
    </submittedName>
    <submittedName>
        <fullName evidence="17">DNA-directed RNA polymerase, subunit M (RpoM-2)</fullName>
    </submittedName>
</protein>
<dbReference type="EMBL" id="CP033239">
    <property type="protein sequence ID" value="AZF79740.1"/>
    <property type="molecule type" value="Genomic_DNA"/>
</dbReference>
<evidence type="ECO:0000313" key="28">
    <source>
        <dbReference type="Proteomes" id="UP000282269"/>
    </source>
</evidence>
<dbReference type="Gene3D" id="2.20.70.10">
    <property type="match status" value="1"/>
</dbReference>
<evidence type="ECO:0000256" key="3">
    <source>
        <dbReference type="ARBA" id="ARBA00022833"/>
    </source>
</evidence>
<reference evidence="21" key="2">
    <citation type="submission" date="2016-04" db="EMBL/GenBank/DDBJ databases">
        <authorList>
            <person name="Shah S.A."/>
            <person name="Garrett R.A."/>
        </authorList>
    </citation>
    <scope>NUCLEOTIDE SEQUENCE [LARGE SCALE GENOMIC DNA]</scope>
    <source>
        <strain evidence="21">ATCC 35091 / DSM 1616 / JCM 8930 / NBRC 15331 / P1</strain>
    </source>
</reference>
<dbReference type="PATRIC" id="fig|2287.6.peg.2916"/>
<evidence type="ECO:0000256" key="2">
    <source>
        <dbReference type="ARBA" id="ARBA00022723"/>
    </source>
</evidence>
<evidence type="ECO:0000313" key="11">
    <source>
        <dbReference type="EMBL" id="AZF74512.1"/>
    </source>
</evidence>
<dbReference type="GO" id="GO:0006351">
    <property type="term" value="P:DNA-templated transcription"/>
    <property type="evidence" value="ECO:0007669"/>
    <property type="project" value="InterPro"/>
</dbReference>
<gene>
    <name evidence="16" type="ORF">HFC64_04070</name>
    <name evidence="17" type="ORF">SSOP1_2031</name>
    <name evidence="8" type="ORF">SULA_2732</name>
    <name evidence="6" type="ORF">SULB_2733</name>
    <name evidence="7" type="ORF">SULC_2730</name>
    <name evidence="9" type="ORF">SULG_13925</name>
    <name evidence="10" type="ORF">SULH_13925</name>
    <name evidence="11" type="ORF">SULI_13925</name>
    <name evidence="12" type="ORF">SULM_13915</name>
    <name evidence="13" type="ORF">SULN_13905</name>
    <name evidence="14" type="ORF">SULO_13925</name>
    <name evidence="15" type="ORF">SULZ_13940</name>
</gene>
<dbReference type="KEGG" id="ssof:SULC_2730"/>
<name>A0A0E3MH78_SACSO</name>
<evidence type="ECO:0000313" key="13">
    <source>
        <dbReference type="EMBL" id="AZF79740.1"/>
    </source>
</evidence>
<dbReference type="KEGG" id="ssol:SULB_2733"/>
<evidence type="ECO:0000313" key="17">
    <source>
        <dbReference type="EMBL" id="SAI85585.1"/>
    </source>
</evidence>
<evidence type="ECO:0000313" key="16">
    <source>
        <dbReference type="EMBL" id="QPG49159.1"/>
    </source>
</evidence>
<evidence type="ECO:0000313" key="14">
    <source>
        <dbReference type="EMBL" id="AZF82346.1"/>
    </source>
</evidence>
<dbReference type="PATRIC" id="fig|2287.9.peg.2128"/>
<dbReference type="Proteomes" id="UP000278715">
    <property type="component" value="Chromosome"/>
</dbReference>
<dbReference type="EMBL" id="CP033240">
    <property type="protein sequence ID" value="AZF82346.1"/>
    <property type="molecule type" value="Genomic_DNA"/>
</dbReference>
<evidence type="ECO:0000313" key="29">
    <source>
        <dbReference type="Proteomes" id="UP000594632"/>
    </source>
</evidence>
<keyword evidence="4" id="KW-0804">Transcription</keyword>
<dbReference type="Proteomes" id="UP000033106">
    <property type="component" value="Chromosome"/>
</dbReference>
<evidence type="ECO:0000313" key="21">
    <source>
        <dbReference type="Proteomes" id="UP000076770"/>
    </source>
</evidence>
<feature type="domain" description="DNA-directed RNA polymerase II subunit RPB9-like zinc ribbon" evidence="5">
    <location>
        <begin position="2"/>
        <end position="49"/>
    </location>
</feature>
<evidence type="ECO:0000313" key="9">
    <source>
        <dbReference type="EMBL" id="AZF69272.1"/>
    </source>
</evidence>
<dbReference type="GO" id="GO:0046872">
    <property type="term" value="F:metal ion binding"/>
    <property type="evidence" value="ECO:0007669"/>
    <property type="project" value="UniProtKB-KW"/>
</dbReference>
<dbReference type="KEGG" id="ssoa:SULA_2732"/>
<proteinExistence type="inferred from homology"/>
<evidence type="ECO:0000313" key="23">
    <source>
        <dbReference type="Proteomes" id="UP000269431"/>
    </source>
</evidence>
<dbReference type="Proteomes" id="UP000282269">
    <property type="component" value="Chromosome"/>
</dbReference>
<accession>A0A0E3MH78</accession>
<dbReference type="GO" id="GO:0000428">
    <property type="term" value="C:DNA-directed RNA polymerase complex"/>
    <property type="evidence" value="ECO:0007669"/>
    <property type="project" value="UniProtKB-KW"/>
</dbReference>
<evidence type="ECO:0000313" key="10">
    <source>
        <dbReference type="EMBL" id="AZF71892.1"/>
    </source>
</evidence>
<reference evidence="16 29" key="6">
    <citation type="journal article" date="2020" name="Nat. Commun.">
        <title>The structures of two archaeal type IV pili illuminate evolutionary relationships.</title>
        <authorList>
            <person name="Wang F."/>
            <person name="Baquero D.P."/>
            <person name="Su Z."/>
            <person name="Beltran L.C."/>
            <person name="Prangishvili D."/>
            <person name="Krupovic M."/>
            <person name="Egelman E.H."/>
        </authorList>
    </citation>
    <scope>NUCLEOTIDE SEQUENCE [LARGE SCALE GENOMIC DNA]</scope>
    <source>
        <strain evidence="16 29">POZ149</strain>
    </source>
</reference>
<evidence type="ECO:0000313" key="6">
    <source>
        <dbReference type="EMBL" id="AKA75151.2"/>
    </source>
</evidence>
<dbReference type="GeneID" id="1453432"/>
<accession>A0A157T2M2</accession>
<dbReference type="EMBL" id="CP033236">
    <property type="protein sequence ID" value="AZF71892.1"/>
    <property type="molecule type" value="Genomic_DNA"/>
</dbReference>
<comment type="similarity">
    <text evidence="1">Belongs to the archaeal RpoM/eukaryotic RPA12/RPB9/RPC11 RNA polymerase family.</text>
</comment>
<dbReference type="EMBL" id="CP011055">
    <property type="protein sequence ID" value="AKA75151.2"/>
    <property type="molecule type" value="Genomic_DNA"/>
</dbReference>
<dbReference type="SMART" id="SM00661">
    <property type="entry name" value="RPOL9"/>
    <property type="match status" value="1"/>
</dbReference>
<dbReference type="EMBL" id="LT549890">
    <property type="protein sequence ID" value="SAI85585.1"/>
    <property type="molecule type" value="Genomic_DNA"/>
</dbReference>
<dbReference type="EMBL" id="CP011057">
    <property type="protein sequence ID" value="AKA80539.2"/>
    <property type="molecule type" value="Genomic_DNA"/>
</dbReference>
<dbReference type="EMBL" id="CP033237">
    <property type="protein sequence ID" value="AZF74512.1"/>
    <property type="molecule type" value="Genomic_DNA"/>
</dbReference>
<dbReference type="Proteomes" id="UP000267993">
    <property type="component" value="Chromosome"/>
</dbReference>
<dbReference type="RefSeq" id="WP_010923647.1">
    <property type="nucleotide sequence ID" value="NZ_CP011055.2"/>
</dbReference>
<dbReference type="InterPro" id="IPR019761">
    <property type="entry name" value="DNA-dir_RNA_pol-M_15_CS"/>
</dbReference>
<dbReference type="Proteomes" id="UP000033085">
    <property type="component" value="Chromosome"/>
</dbReference>
<dbReference type="Proteomes" id="UP000033057">
    <property type="component" value="Chromosome"/>
</dbReference>
<dbReference type="AlphaFoldDB" id="A0A0E3MH78"/>
<dbReference type="NCBIfam" id="NF047723">
    <property type="entry name" value="TransFacS4"/>
    <property type="match status" value="1"/>
</dbReference>
<evidence type="ECO:0000313" key="7">
    <source>
        <dbReference type="EMBL" id="AKA77843.2"/>
    </source>
</evidence>